<evidence type="ECO:0000259" key="1">
    <source>
        <dbReference type="PROSITE" id="PS50042"/>
    </source>
</evidence>
<dbReference type="Gene3D" id="2.60.120.10">
    <property type="entry name" value="Jelly Rolls"/>
    <property type="match status" value="1"/>
</dbReference>
<dbReference type="InterPro" id="IPR014710">
    <property type="entry name" value="RmlC-like_jellyroll"/>
</dbReference>
<dbReference type="Pfam" id="PF00027">
    <property type="entry name" value="cNMP_binding"/>
    <property type="match status" value="1"/>
</dbReference>
<dbReference type="PROSITE" id="PS00889">
    <property type="entry name" value="CNMP_BINDING_2"/>
    <property type="match status" value="1"/>
</dbReference>
<proteinExistence type="predicted"/>
<comment type="caution">
    <text evidence="2">The sequence shown here is derived from an EMBL/GenBank/DDBJ whole genome shotgun (WGS) entry which is preliminary data.</text>
</comment>
<dbReference type="InterPro" id="IPR000595">
    <property type="entry name" value="cNMP-bd_dom"/>
</dbReference>
<accession>A0A552WX18</accession>
<dbReference type="RefSeq" id="WP_143416663.1">
    <property type="nucleotide sequence ID" value="NZ_VJXR01000002.1"/>
</dbReference>
<protein>
    <submittedName>
        <fullName evidence="2">Cyclic nucleotide-binding domain-containing protein</fullName>
    </submittedName>
</protein>
<dbReference type="EMBL" id="VJXR01000002">
    <property type="protein sequence ID" value="TRW47388.1"/>
    <property type="molecule type" value="Genomic_DNA"/>
</dbReference>
<dbReference type="Proteomes" id="UP000318693">
    <property type="component" value="Unassembled WGS sequence"/>
</dbReference>
<feature type="domain" description="Cyclic nucleotide-binding" evidence="1">
    <location>
        <begin position="244"/>
        <end position="311"/>
    </location>
</feature>
<dbReference type="InterPro" id="IPR018490">
    <property type="entry name" value="cNMP-bd_dom_sf"/>
</dbReference>
<sequence>MRVESHLVSLSWIPSESVSGWLRRGFDVGLAHYDVPPLDRLPSLDAVQQLRADDRFRFANVLKAWAEFDDDGTPTAWGYGEDSGVVMGSTTVRVASVGATFGGYSLPTLQQEPVVEPGIVHFTQTVGGRTGVPLPRPVPHAPFVMWQAPIVWTTLALTLRSDGSADIAMPGASAFPRHWVYGPDGTLSLKSGLTDQEGWMAHSFGPRTPWGDQDSEAVVAEAESAVERQVSGGIMRVGHTPEIRRLPAGTVVTRQGEVGEAIYLVLDGVLTVEHDGKQLAQVGPGAVLGERAVLEGGRRTATLLALTPVRLAVARSDELDLEKLRAVAELHHREDTPSGAAAAPVAE</sequence>
<keyword evidence="3" id="KW-1185">Reference proteome</keyword>
<dbReference type="PROSITE" id="PS50042">
    <property type="entry name" value="CNMP_BINDING_3"/>
    <property type="match status" value="1"/>
</dbReference>
<reference evidence="2 3" key="1">
    <citation type="submission" date="2019-07" db="EMBL/GenBank/DDBJ databases">
        <title>Georgenia wutianyii sp. nov. and Georgenia *** sp. nov. isolated from plateau pika (Ochotona curzoniae) in the Qinghai-Tibet plateau of China.</title>
        <authorList>
            <person name="Tian Z."/>
        </authorList>
    </citation>
    <scope>NUCLEOTIDE SEQUENCE [LARGE SCALE GENOMIC DNA]</scope>
    <source>
        <strain evidence="2 3">Z446</strain>
    </source>
</reference>
<evidence type="ECO:0000313" key="2">
    <source>
        <dbReference type="EMBL" id="TRW47388.1"/>
    </source>
</evidence>
<name>A0A552WX18_9MICO</name>
<evidence type="ECO:0000313" key="3">
    <source>
        <dbReference type="Proteomes" id="UP000318693"/>
    </source>
</evidence>
<dbReference type="CDD" id="cd00038">
    <property type="entry name" value="CAP_ED"/>
    <property type="match status" value="1"/>
</dbReference>
<dbReference type="SMART" id="SM00100">
    <property type="entry name" value="cNMP"/>
    <property type="match status" value="1"/>
</dbReference>
<dbReference type="InterPro" id="IPR018488">
    <property type="entry name" value="cNMP-bd_CS"/>
</dbReference>
<dbReference type="SUPFAM" id="SSF51206">
    <property type="entry name" value="cAMP-binding domain-like"/>
    <property type="match status" value="1"/>
</dbReference>
<gene>
    <name evidence="2" type="ORF">FJ693_00885</name>
</gene>
<dbReference type="AlphaFoldDB" id="A0A552WX18"/>
<organism evidence="2 3">
    <name type="scientific">Georgenia yuyongxinii</name>
    <dbReference type="NCBI Taxonomy" id="2589797"/>
    <lineage>
        <taxon>Bacteria</taxon>
        <taxon>Bacillati</taxon>
        <taxon>Actinomycetota</taxon>
        <taxon>Actinomycetes</taxon>
        <taxon>Micrococcales</taxon>
        <taxon>Bogoriellaceae</taxon>
        <taxon>Georgenia</taxon>
    </lineage>
</organism>